<proteinExistence type="predicted"/>
<evidence type="ECO:0000256" key="4">
    <source>
        <dbReference type="ARBA" id="ARBA00023136"/>
    </source>
</evidence>
<dbReference type="Proteomes" id="UP000306229">
    <property type="component" value="Chromosome"/>
</dbReference>
<reference evidence="7 8" key="1">
    <citation type="submission" date="2019-05" db="EMBL/GenBank/DDBJ databases">
        <title>Algicella ahnfeltiae gen. nov., sp. nov., a novel marine bacterium of the family Flavobacteriaceae isolated from a red alga.</title>
        <authorList>
            <person name="Nedashkovskaya O.I."/>
            <person name="Kukhlevskiy A.D."/>
            <person name="Kim S.-G."/>
            <person name="Zhukova N.V."/>
            <person name="Mikhailov V.V."/>
        </authorList>
    </citation>
    <scope>NUCLEOTIDE SEQUENCE [LARGE SCALE GENOMIC DNA]</scope>
    <source>
        <strain evidence="7 8">10Alg115</strain>
    </source>
</reference>
<feature type="transmembrane region" description="Helical" evidence="5">
    <location>
        <begin position="276"/>
        <end position="299"/>
    </location>
</feature>
<feature type="transmembrane region" description="Helical" evidence="5">
    <location>
        <begin position="183"/>
        <end position="201"/>
    </location>
</feature>
<dbReference type="EMBL" id="CP040749">
    <property type="protein sequence ID" value="QCX40712.1"/>
    <property type="molecule type" value="Genomic_DNA"/>
</dbReference>
<dbReference type="AlphaFoldDB" id="A0A5B7U163"/>
<protein>
    <submittedName>
        <fullName evidence="7">ABC transporter permease</fullName>
    </submittedName>
</protein>
<comment type="subcellular location">
    <subcellularLocation>
        <location evidence="1">Membrane</location>
        <topology evidence="1">Multi-pass membrane protein</topology>
    </subcellularLocation>
</comment>
<keyword evidence="8" id="KW-1185">Reference proteome</keyword>
<evidence type="ECO:0000313" key="8">
    <source>
        <dbReference type="Proteomes" id="UP000306229"/>
    </source>
</evidence>
<dbReference type="GO" id="GO:0016020">
    <property type="term" value="C:membrane"/>
    <property type="evidence" value="ECO:0007669"/>
    <property type="project" value="UniProtKB-SubCell"/>
</dbReference>
<evidence type="ECO:0000256" key="3">
    <source>
        <dbReference type="ARBA" id="ARBA00022989"/>
    </source>
</evidence>
<dbReference type="Pfam" id="PF12698">
    <property type="entry name" value="ABC2_membrane_3"/>
    <property type="match status" value="1"/>
</dbReference>
<feature type="transmembrane region" description="Helical" evidence="5">
    <location>
        <begin position="311"/>
        <end position="330"/>
    </location>
</feature>
<evidence type="ECO:0000259" key="6">
    <source>
        <dbReference type="Pfam" id="PF12698"/>
    </source>
</evidence>
<feature type="transmembrane region" description="Helical" evidence="5">
    <location>
        <begin position="361"/>
        <end position="380"/>
    </location>
</feature>
<evidence type="ECO:0000313" key="7">
    <source>
        <dbReference type="EMBL" id="QCX40712.1"/>
    </source>
</evidence>
<dbReference type="PANTHER" id="PTHR43471">
    <property type="entry name" value="ABC TRANSPORTER PERMEASE"/>
    <property type="match status" value="1"/>
</dbReference>
<feature type="domain" description="ABC-2 type transporter transmembrane" evidence="6">
    <location>
        <begin position="20"/>
        <end position="379"/>
    </location>
</feature>
<keyword evidence="2 5" id="KW-0812">Transmembrane</keyword>
<organism evidence="7 8">
    <name type="scientific">Aureibaculum algae</name>
    <dbReference type="NCBI Taxonomy" id="2584122"/>
    <lineage>
        <taxon>Bacteria</taxon>
        <taxon>Pseudomonadati</taxon>
        <taxon>Bacteroidota</taxon>
        <taxon>Flavobacteriia</taxon>
        <taxon>Flavobacteriales</taxon>
        <taxon>Flavobacteriaceae</taxon>
        <taxon>Aureibaculum</taxon>
    </lineage>
</organism>
<dbReference type="KEGG" id="fbe:FF125_20540"/>
<feature type="transmembrane region" description="Helical" evidence="5">
    <location>
        <begin position="232"/>
        <end position="256"/>
    </location>
</feature>
<keyword evidence="4 5" id="KW-0472">Membrane</keyword>
<feature type="transmembrane region" description="Helical" evidence="5">
    <location>
        <begin position="21"/>
        <end position="40"/>
    </location>
</feature>
<dbReference type="RefSeq" id="WP_138951934.1">
    <property type="nucleotide sequence ID" value="NZ_CP040749.1"/>
</dbReference>
<sequence>MKTIFTVIKKELTDTLRDRKTLISAILLPALAMPLIILGVTKLQKNLMDKEQNKQLKVALIGAPENIVSQFSDSTFLVVENVALAGVNDSIENGSIDALLEFDANFNKKISTLSSGGLKLYYKSTNLLVEKRIREKLDNYKAVIMNDRIKQLNISSETLEPLSIVKIDIASSKEQIGKMIGGFIPYIFIILCFTGCMYPALDLITGEKERGTLETLLTVPASRFKILIGKTITIALVGIAAAIMAIAGMFISLKFIDDIPQDFLNVINDLLGLKFILMLFAMLIPLSIFFAGLLSAIVVRASSFKEAQSYVTPLTFVIIIPAMIALMPGVELTWQTAWIPILNIALATKEIIAGTIQSSQYLAVVGSLILLAVLAVFFSLKQFSKETMVLK</sequence>
<accession>A0A5B7U163</accession>
<evidence type="ECO:0000256" key="2">
    <source>
        <dbReference type="ARBA" id="ARBA00022692"/>
    </source>
</evidence>
<dbReference type="PANTHER" id="PTHR43471:SF3">
    <property type="entry name" value="ABC TRANSPORTER PERMEASE PROTEIN NATB"/>
    <property type="match status" value="1"/>
</dbReference>
<dbReference type="GO" id="GO:0140359">
    <property type="term" value="F:ABC-type transporter activity"/>
    <property type="evidence" value="ECO:0007669"/>
    <property type="project" value="InterPro"/>
</dbReference>
<dbReference type="InterPro" id="IPR013525">
    <property type="entry name" value="ABC2_TM"/>
</dbReference>
<evidence type="ECO:0000256" key="1">
    <source>
        <dbReference type="ARBA" id="ARBA00004141"/>
    </source>
</evidence>
<dbReference type="OrthoDB" id="5486437at2"/>
<evidence type="ECO:0000256" key="5">
    <source>
        <dbReference type="SAM" id="Phobius"/>
    </source>
</evidence>
<keyword evidence="3 5" id="KW-1133">Transmembrane helix</keyword>
<name>A0A5B7U163_9FLAO</name>
<gene>
    <name evidence="7" type="ORF">FF125_20540</name>
</gene>